<dbReference type="Proteomes" id="UP000509750">
    <property type="component" value="Chromosome"/>
</dbReference>
<dbReference type="PANTHER" id="PTHR33452">
    <property type="entry name" value="OXIDOREDUCTASE CATD-RELATED"/>
    <property type="match status" value="1"/>
</dbReference>
<feature type="transmembrane region" description="Helical" evidence="6">
    <location>
        <begin position="61"/>
        <end position="83"/>
    </location>
</feature>
<dbReference type="RefSeq" id="WP_179169075.1">
    <property type="nucleotide sequence ID" value="NZ_CP058529.1"/>
</dbReference>
<evidence type="ECO:0000256" key="4">
    <source>
        <dbReference type="ARBA" id="ARBA00022989"/>
    </source>
</evidence>
<feature type="transmembrane region" description="Helical" evidence="6">
    <location>
        <begin position="119"/>
        <end position="142"/>
    </location>
</feature>
<evidence type="ECO:0000256" key="3">
    <source>
        <dbReference type="ARBA" id="ARBA00022692"/>
    </source>
</evidence>
<feature type="transmembrane region" description="Helical" evidence="6">
    <location>
        <begin position="89"/>
        <end position="107"/>
    </location>
</feature>
<dbReference type="InterPro" id="IPR032808">
    <property type="entry name" value="DoxX"/>
</dbReference>
<keyword evidence="2" id="KW-1003">Cell membrane</keyword>
<sequence length="144" mass="15263">MDPTIVLQAESVFDSAGAAEVFLLGRLLFGVVLVYTGLNHFRNTDAMTGYADAKGLPAPRLGVLFSGGMLIFGGLGITLGVLVPWAAGAIALFMIVSAVVFHDFWAAPEEQQQDEMNQFIKNTVIAGGALAFLALSSVPWPYSL</sequence>
<dbReference type="PANTHER" id="PTHR33452:SF1">
    <property type="entry name" value="INNER MEMBRANE PROTEIN YPHA-RELATED"/>
    <property type="match status" value="1"/>
</dbReference>
<dbReference type="KEGG" id="halg:HUG10_08015"/>
<dbReference type="Pfam" id="PF07681">
    <property type="entry name" value="DoxX"/>
    <property type="match status" value="1"/>
</dbReference>
<dbReference type="EMBL" id="CP058529">
    <property type="protein sequence ID" value="QLG27500.1"/>
    <property type="molecule type" value="Genomic_DNA"/>
</dbReference>
<evidence type="ECO:0000313" key="8">
    <source>
        <dbReference type="Proteomes" id="UP000509750"/>
    </source>
</evidence>
<keyword evidence="3 6" id="KW-0812">Transmembrane</keyword>
<evidence type="ECO:0000256" key="2">
    <source>
        <dbReference type="ARBA" id="ARBA00022475"/>
    </source>
</evidence>
<dbReference type="GeneID" id="56028770"/>
<dbReference type="GO" id="GO:0005886">
    <property type="term" value="C:plasma membrane"/>
    <property type="evidence" value="ECO:0007669"/>
    <property type="project" value="UniProtKB-SubCell"/>
</dbReference>
<protein>
    <submittedName>
        <fullName evidence="7">DoxX family protein</fullName>
    </submittedName>
</protein>
<organism evidence="7 8">
    <name type="scientific">Halorarum halophilum</name>
    <dbReference type="NCBI Taxonomy" id="2743090"/>
    <lineage>
        <taxon>Archaea</taxon>
        <taxon>Methanobacteriati</taxon>
        <taxon>Methanobacteriota</taxon>
        <taxon>Stenosarchaea group</taxon>
        <taxon>Halobacteria</taxon>
        <taxon>Halobacteriales</taxon>
        <taxon>Haloferacaceae</taxon>
        <taxon>Halorarum</taxon>
    </lineage>
</organism>
<comment type="subcellular location">
    <subcellularLocation>
        <location evidence="1">Cell membrane</location>
        <topology evidence="1">Multi-pass membrane protein</topology>
    </subcellularLocation>
</comment>
<evidence type="ECO:0000313" key="7">
    <source>
        <dbReference type="EMBL" id="QLG27500.1"/>
    </source>
</evidence>
<keyword evidence="5 6" id="KW-0472">Membrane</keyword>
<accession>A0A7D5KUI0</accession>
<reference evidence="7 8" key="1">
    <citation type="submission" date="2020-07" db="EMBL/GenBank/DDBJ databases">
        <title>Gai3-2, isolated from salt lake.</title>
        <authorList>
            <person name="Cui H."/>
            <person name="Shi X."/>
        </authorList>
    </citation>
    <scope>NUCLEOTIDE SEQUENCE [LARGE SCALE GENOMIC DNA]</scope>
    <source>
        <strain evidence="7 8">Gai3-2</strain>
    </source>
</reference>
<evidence type="ECO:0000256" key="1">
    <source>
        <dbReference type="ARBA" id="ARBA00004651"/>
    </source>
</evidence>
<proteinExistence type="predicted"/>
<evidence type="ECO:0000256" key="6">
    <source>
        <dbReference type="SAM" id="Phobius"/>
    </source>
</evidence>
<evidence type="ECO:0000256" key="5">
    <source>
        <dbReference type="ARBA" id="ARBA00023136"/>
    </source>
</evidence>
<gene>
    <name evidence="7" type="ORF">HUG10_08015</name>
</gene>
<dbReference type="OrthoDB" id="340328at2157"/>
<dbReference type="InterPro" id="IPR051907">
    <property type="entry name" value="DoxX-like_oxidoreductase"/>
</dbReference>
<dbReference type="AlphaFoldDB" id="A0A7D5KUI0"/>
<name>A0A7D5KUI0_9EURY</name>
<keyword evidence="4 6" id="KW-1133">Transmembrane helix</keyword>
<feature type="transmembrane region" description="Helical" evidence="6">
    <location>
        <begin position="21"/>
        <end position="41"/>
    </location>
</feature>
<keyword evidence="8" id="KW-1185">Reference proteome</keyword>